<name>X1NSF1_9ZZZZ</name>
<dbReference type="Pfam" id="PF02645">
    <property type="entry name" value="DegV"/>
    <property type="match status" value="1"/>
</dbReference>
<dbReference type="InterPro" id="IPR003797">
    <property type="entry name" value="DegV"/>
</dbReference>
<comment type="caution">
    <text evidence="1">The sequence shown here is derived from an EMBL/GenBank/DDBJ whole genome shotgun (WGS) entry which is preliminary data.</text>
</comment>
<proteinExistence type="predicted"/>
<organism evidence="1">
    <name type="scientific">marine sediment metagenome</name>
    <dbReference type="NCBI Taxonomy" id="412755"/>
    <lineage>
        <taxon>unclassified sequences</taxon>
        <taxon>metagenomes</taxon>
        <taxon>ecological metagenomes</taxon>
    </lineage>
</organism>
<evidence type="ECO:0000313" key="1">
    <source>
        <dbReference type="EMBL" id="GAI46503.1"/>
    </source>
</evidence>
<dbReference type="SUPFAM" id="SSF82549">
    <property type="entry name" value="DAK1/DegV-like"/>
    <property type="match status" value="1"/>
</dbReference>
<sequence length="46" mass="4967">DADKLVERLSSVFPKERIYRSTISPVVGTYAGPGAMAVSVLEAEKK</sequence>
<dbReference type="PROSITE" id="PS51482">
    <property type="entry name" value="DEGV"/>
    <property type="match status" value="1"/>
</dbReference>
<dbReference type="AlphaFoldDB" id="X1NSF1"/>
<reference evidence="1" key="1">
    <citation type="journal article" date="2014" name="Front. Microbiol.">
        <title>High frequency of phylogenetically diverse reductive dehalogenase-homologous genes in deep subseafloor sedimentary metagenomes.</title>
        <authorList>
            <person name="Kawai M."/>
            <person name="Futagami T."/>
            <person name="Toyoda A."/>
            <person name="Takaki Y."/>
            <person name="Nishi S."/>
            <person name="Hori S."/>
            <person name="Arai W."/>
            <person name="Tsubouchi T."/>
            <person name="Morono Y."/>
            <person name="Uchiyama I."/>
            <person name="Ito T."/>
            <person name="Fujiyama A."/>
            <person name="Inagaki F."/>
            <person name="Takami H."/>
        </authorList>
    </citation>
    <scope>NUCLEOTIDE SEQUENCE</scope>
    <source>
        <strain evidence="1">Expedition CK06-06</strain>
    </source>
</reference>
<dbReference type="Gene3D" id="3.30.1180.10">
    <property type="match status" value="1"/>
</dbReference>
<protein>
    <recommendedName>
        <fullName evidence="2">DegV family protein</fullName>
    </recommendedName>
</protein>
<dbReference type="InterPro" id="IPR043168">
    <property type="entry name" value="DegV_C"/>
</dbReference>
<accession>X1NSF1</accession>
<evidence type="ECO:0008006" key="2">
    <source>
        <dbReference type="Google" id="ProtNLM"/>
    </source>
</evidence>
<feature type="non-terminal residue" evidence="1">
    <location>
        <position position="1"/>
    </location>
</feature>
<dbReference type="EMBL" id="BARV01024483">
    <property type="protein sequence ID" value="GAI46503.1"/>
    <property type="molecule type" value="Genomic_DNA"/>
</dbReference>
<gene>
    <name evidence="1" type="ORF">S06H3_39956</name>
</gene>